<feature type="transmembrane region" description="Helical" evidence="1">
    <location>
        <begin position="21"/>
        <end position="40"/>
    </location>
</feature>
<dbReference type="eggNOG" id="ENOG5033M9F">
    <property type="taxonomic scope" value="Bacteria"/>
</dbReference>
<dbReference type="AlphaFoldDB" id="A0A097IJF7"/>
<keyword evidence="1" id="KW-0472">Membrane</keyword>
<protein>
    <submittedName>
        <fullName evidence="2">Uncharacterized protein</fullName>
    </submittedName>
</protein>
<accession>A0A097IJF7</accession>
<dbReference type="STRING" id="558173.CDOO_05110"/>
<keyword evidence="1" id="KW-0812">Transmembrane</keyword>
<dbReference type="OrthoDB" id="3730462at2"/>
<feature type="transmembrane region" description="Helical" evidence="1">
    <location>
        <begin position="161"/>
        <end position="180"/>
    </location>
</feature>
<organism evidence="2 3">
    <name type="scientific">Corynebacterium doosanense CAU 212 = DSM 45436</name>
    <dbReference type="NCBI Taxonomy" id="558173"/>
    <lineage>
        <taxon>Bacteria</taxon>
        <taxon>Bacillati</taxon>
        <taxon>Actinomycetota</taxon>
        <taxon>Actinomycetes</taxon>
        <taxon>Mycobacteriales</taxon>
        <taxon>Corynebacteriaceae</taxon>
        <taxon>Corynebacterium</taxon>
    </lineage>
</organism>
<evidence type="ECO:0000256" key="1">
    <source>
        <dbReference type="SAM" id="Phobius"/>
    </source>
</evidence>
<feature type="transmembrane region" description="Helical" evidence="1">
    <location>
        <begin position="52"/>
        <end position="74"/>
    </location>
</feature>
<sequence length="212" mass="22061">MTSAPAAGPTAPRANSSSIRATWTTHTAAFILAALLALFLHECAHWLTGVNAAITAAAGPVFSLVFGLALLALLPRPAAPGIGHLLWLWTAFASLQEAVTYLIITPFGAGDTAIVVERLDLPRWCAFVACGVGIAGMILVARRFAPHVARLAGPEIGRIRATAFVPWIIGSVVLAALNLLQLSVSELTVTTGGADCGNGQQRLSRGVRAHVD</sequence>
<keyword evidence="3" id="KW-1185">Reference proteome</keyword>
<dbReference type="EMBL" id="CP006764">
    <property type="protein sequence ID" value="AIT62250.1"/>
    <property type="molecule type" value="Genomic_DNA"/>
</dbReference>
<reference evidence="2 3" key="1">
    <citation type="submission" date="2013-09" db="EMBL/GenBank/DDBJ databases">
        <title>Complete genome sequence of Corynebacterium doosanense CAU 212(T) (=DSM 45436(T)), isolated from activated sludge.</title>
        <authorList>
            <person name="Schaffert L."/>
            <person name="Albersmeier A."/>
            <person name="Kalinowski J."/>
            <person name="Ruckert C."/>
        </authorList>
    </citation>
    <scope>NUCLEOTIDE SEQUENCE [LARGE SCALE GENOMIC DNA]</scope>
    <source>
        <strain evidence="2 3">CAU 212</strain>
    </source>
</reference>
<feature type="transmembrane region" description="Helical" evidence="1">
    <location>
        <begin position="121"/>
        <end position="141"/>
    </location>
</feature>
<dbReference type="RefSeq" id="WP_018022626.1">
    <property type="nucleotide sequence ID" value="NZ_AQUX01000010.1"/>
</dbReference>
<name>A0A097IJF7_9CORY</name>
<gene>
    <name evidence="2" type="ORF">CDOO_05110</name>
</gene>
<keyword evidence="1" id="KW-1133">Transmembrane helix</keyword>
<evidence type="ECO:0000313" key="3">
    <source>
        <dbReference type="Proteomes" id="UP000029914"/>
    </source>
</evidence>
<proteinExistence type="predicted"/>
<dbReference type="KEGG" id="cdo:CDOO_05110"/>
<dbReference type="HOGENOM" id="CLU_1298062_0_0_11"/>
<evidence type="ECO:0000313" key="2">
    <source>
        <dbReference type="EMBL" id="AIT62250.1"/>
    </source>
</evidence>
<feature type="transmembrane region" description="Helical" evidence="1">
    <location>
        <begin position="86"/>
        <end position="109"/>
    </location>
</feature>
<dbReference type="Proteomes" id="UP000029914">
    <property type="component" value="Chromosome"/>
</dbReference>